<dbReference type="InterPro" id="IPR016181">
    <property type="entry name" value="Acyl_CoA_acyltransferase"/>
</dbReference>
<keyword evidence="5" id="KW-1185">Reference proteome</keyword>
<dbReference type="EMBL" id="FZOF01000002">
    <property type="protein sequence ID" value="SNS03808.1"/>
    <property type="molecule type" value="Genomic_DNA"/>
</dbReference>
<dbReference type="OrthoDB" id="9805924at2"/>
<evidence type="ECO:0000313" key="4">
    <source>
        <dbReference type="EMBL" id="SNS03808.1"/>
    </source>
</evidence>
<dbReference type="Pfam" id="PF00583">
    <property type="entry name" value="Acetyltransf_1"/>
    <property type="match status" value="1"/>
</dbReference>
<gene>
    <name evidence="4" type="ORF">SAMN05216252_102435</name>
</gene>
<evidence type="ECO:0000256" key="2">
    <source>
        <dbReference type="ARBA" id="ARBA00023315"/>
    </source>
</evidence>
<name>A0A239B8V0_9ACTN</name>
<dbReference type="PANTHER" id="PTHR43877">
    <property type="entry name" value="AMINOALKYLPHOSPHONATE N-ACETYLTRANSFERASE-RELATED-RELATED"/>
    <property type="match status" value="1"/>
</dbReference>
<accession>A0A239B8V0</accession>
<dbReference type="PROSITE" id="PS51186">
    <property type="entry name" value="GNAT"/>
    <property type="match status" value="1"/>
</dbReference>
<evidence type="ECO:0000259" key="3">
    <source>
        <dbReference type="PROSITE" id="PS51186"/>
    </source>
</evidence>
<evidence type="ECO:0000256" key="1">
    <source>
        <dbReference type="ARBA" id="ARBA00022679"/>
    </source>
</evidence>
<dbReference type="RefSeq" id="WP_089222566.1">
    <property type="nucleotide sequence ID" value="NZ_FZOF01000002.1"/>
</dbReference>
<dbReference type="PANTHER" id="PTHR43877:SF1">
    <property type="entry name" value="ACETYLTRANSFERASE"/>
    <property type="match status" value="1"/>
</dbReference>
<sequence length="144" mass="15479">MELTFVDVKPGEPAMTAEVGPLIRALRPALTADGFAAFAAEAHDQGVVFTAALDARERYLGVATHRVLTTSRGRTLLVDDMVTALDARGAGVGTRLLAEVETRARAAGCERLELDAGVANHGAHRFYHARRMAITALHFVRELT</sequence>
<dbReference type="InterPro" id="IPR050832">
    <property type="entry name" value="Bact_Acetyltransf"/>
</dbReference>
<dbReference type="CDD" id="cd04301">
    <property type="entry name" value="NAT_SF"/>
    <property type="match status" value="1"/>
</dbReference>
<dbReference type="Gene3D" id="3.40.630.30">
    <property type="match status" value="1"/>
</dbReference>
<dbReference type="InterPro" id="IPR000182">
    <property type="entry name" value="GNAT_dom"/>
</dbReference>
<keyword evidence="1 4" id="KW-0808">Transferase</keyword>
<proteinExistence type="predicted"/>
<reference evidence="4 5" key="1">
    <citation type="submission" date="2017-06" db="EMBL/GenBank/DDBJ databases">
        <authorList>
            <person name="Kim H.J."/>
            <person name="Triplett B.A."/>
        </authorList>
    </citation>
    <scope>NUCLEOTIDE SEQUENCE [LARGE SCALE GENOMIC DNA]</scope>
    <source>
        <strain evidence="4 5">CGMCC 4.1858</strain>
    </source>
</reference>
<dbReference type="AlphaFoldDB" id="A0A239B8V0"/>
<keyword evidence="2" id="KW-0012">Acyltransferase</keyword>
<dbReference type="SUPFAM" id="SSF55729">
    <property type="entry name" value="Acyl-CoA N-acyltransferases (Nat)"/>
    <property type="match status" value="1"/>
</dbReference>
<evidence type="ECO:0000313" key="5">
    <source>
        <dbReference type="Proteomes" id="UP000198280"/>
    </source>
</evidence>
<dbReference type="GO" id="GO:0016747">
    <property type="term" value="F:acyltransferase activity, transferring groups other than amino-acyl groups"/>
    <property type="evidence" value="ECO:0007669"/>
    <property type="project" value="InterPro"/>
</dbReference>
<protein>
    <submittedName>
        <fullName evidence="4">Acetyltransferase (GNAT) family protein</fullName>
    </submittedName>
</protein>
<organism evidence="4 5">
    <name type="scientific">Actinacidiphila glaucinigra</name>
    <dbReference type="NCBI Taxonomy" id="235986"/>
    <lineage>
        <taxon>Bacteria</taxon>
        <taxon>Bacillati</taxon>
        <taxon>Actinomycetota</taxon>
        <taxon>Actinomycetes</taxon>
        <taxon>Kitasatosporales</taxon>
        <taxon>Streptomycetaceae</taxon>
        <taxon>Actinacidiphila</taxon>
    </lineage>
</organism>
<dbReference type="Proteomes" id="UP000198280">
    <property type="component" value="Unassembled WGS sequence"/>
</dbReference>
<feature type="domain" description="N-acetyltransferase" evidence="3">
    <location>
        <begin position="6"/>
        <end position="144"/>
    </location>
</feature>